<dbReference type="Proteomes" id="UP000253208">
    <property type="component" value="Unassembled WGS sequence"/>
</dbReference>
<feature type="transmembrane region" description="Helical" evidence="7">
    <location>
        <begin position="161"/>
        <end position="185"/>
    </location>
</feature>
<keyword evidence="4 7" id="KW-0812">Transmembrane</keyword>
<sequence length="347" mass="38060">MKNKLTARELSSFCGQMGMLLHSGISTAEGLHILCDESKTDADRQILTPLIRSVEENGSLSRALDESGIFPTSMTAYVRTGEETGCLDEIMESLSSHYEQEEEISGQIRSAVTYPLLMLGMMAVVILVLLIKVLPVFQQVFNQMGMEMNGVSRGLLNAGNVISRYSSVFLILAAALIGCILFFSLTEKGHSLLRKMVIHLPFFREIPVAMDYSRLAQGLSLGLRSGLSPETSLELTKDLISQPVILERLRKASSILDSGETFSRALTESGLFGGMEGRLITISFYSGSSDETFRRLSRQYTERSIDLISQAVSIVEPTIVILLSLLVGLVLLSVMMPLLGILSDFAM</sequence>
<evidence type="ECO:0000256" key="3">
    <source>
        <dbReference type="ARBA" id="ARBA00022475"/>
    </source>
</evidence>
<dbReference type="PRINTS" id="PR00812">
    <property type="entry name" value="BCTERIALGSPF"/>
</dbReference>
<evidence type="ECO:0000259" key="8">
    <source>
        <dbReference type="Pfam" id="PF00482"/>
    </source>
</evidence>
<protein>
    <submittedName>
        <fullName evidence="9">Type II secretion system F family protein</fullName>
    </submittedName>
</protein>
<dbReference type="RefSeq" id="WP_059086729.1">
    <property type="nucleotide sequence ID" value="NZ_PSQG01000010.1"/>
</dbReference>
<accession>A0A367FZV0</accession>
<comment type="similarity">
    <text evidence="2">Belongs to the GSP F family.</text>
</comment>
<dbReference type="AlphaFoldDB" id="A0A367FZV0"/>
<evidence type="ECO:0000256" key="1">
    <source>
        <dbReference type="ARBA" id="ARBA00004651"/>
    </source>
</evidence>
<dbReference type="GO" id="GO:0005886">
    <property type="term" value="C:plasma membrane"/>
    <property type="evidence" value="ECO:0007669"/>
    <property type="project" value="UniProtKB-SubCell"/>
</dbReference>
<evidence type="ECO:0000256" key="5">
    <source>
        <dbReference type="ARBA" id="ARBA00022989"/>
    </source>
</evidence>
<dbReference type="PANTHER" id="PTHR30012">
    <property type="entry name" value="GENERAL SECRETION PATHWAY PROTEIN"/>
    <property type="match status" value="1"/>
</dbReference>
<dbReference type="Gene3D" id="1.20.81.30">
    <property type="entry name" value="Type II secretion system (T2SS), domain F"/>
    <property type="match status" value="2"/>
</dbReference>
<organism evidence="9 10">
    <name type="scientific">Blautia obeum</name>
    <dbReference type="NCBI Taxonomy" id="40520"/>
    <lineage>
        <taxon>Bacteria</taxon>
        <taxon>Bacillati</taxon>
        <taxon>Bacillota</taxon>
        <taxon>Clostridia</taxon>
        <taxon>Lachnospirales</taxon>
        <taxon>Lachnospiraceae</taxon>
        <taxon>Blautia</taxon>
    </lineage>
</organism>
<dbReference type="PANTHER" id="PTHR30012:SF0">
    <property type="entry name" value="TYPE II SECRETION SYSTEM PROTEIN F-RELATED"/>
    <property type="match status" value="1"/>
</dbReference>
<comment type="subcellular location">
    <subcellularLocation>
        <location evidence="1">Cell membrane</location>
        <topology evidence="1">Multi-pass membrane protein</topology>
    </subcellularLocation>
</comment>
<keyword evidence="5 7" id="KW-1133">Transmembrane helix</keyword>
<comment type="caution">
    <text evidence="9">The sequence shown here is derived from an EMBL/GenBank/DDBJ whole genome shotgun (WGS) entry which is preliminary data.</text>
</comment>
<feature type="transmembrane region" description="Helical" evidence="7">
    <location>
        <begin position="319"/>
        <end position="342"/>
    </location>
</feature>
<evidence type="ECO:0000256" key="2">
    <source>
        <dbReference type="ARBA" id="ARBA00005745"/>
    </source>
</evidence>
<gene>
    <name evidence="9" type="ORF">C4886_08275</name>
</gene>
<evidence type="ECO:0000256" key="6">
    <source>
        <dbReference type="ARBA" id="ARBA00023136"/>
    </source>
</evidence>
<proteinExistence type="inferred from homology"/>
<reference evidence="9 10" key="1">
    <citation type="submission" date="2018-02" db="EMBL/GenBank/DDBJ databases">
        <title>Complete genome sequencing of Faecalibacterium prausnitzii strains isolated from the human gut.</title>
        <authorList>
            <person name="Fitzgerald B.C."/>
            <person name="Shkoporov A.N."/>
            <person name="Ross P.R."/>
            <person name="Hill C."/>
        </authorList>
    </citation>
    <scope>NUCLEOTIDE SEQUENCE [LARGE SCALE GENOMIC DNA]</scope>
    <source>
        <strain evidence="9 10">APC942/31-1</strain>
    </source>
</reference>
<feature type="domain" description="Type II secretion system protein GspF" evidence="8">
    <location>
        <begin position="219"/>
        <end position="337"/>
    </location>
</feature>
<dbReference type="EMBL" id="PSQG01000010">
    <property type="protein sequence ID" value="RCH43982.1"/>
    <property type="molecule type" value="Genomic_DNA"/>
</dbReference>
<name>A0A367FZV0_9FIRM</name>
<dbReference type="InterPro" id="IPR042094">
    <property type="entry name" value="T2SS_GspF_sf"/>
</dbReference>
<evidence type="ECO:0000256" key="7">
    <source>
        <dbReference type="SAM" id="Phobius"/>
    </source>
</evidence>
<feature type="domain" description="Type II secretion system protein GspF" evidence="8">
    <location>
        <begin position="13"/>
        <end position="135"/>
    </location>
</feature>
<dbReference type="Pfam" id="PF00482">
    <property type="entry name" value="T2SSF"/>
    <property type="match status" value="2"/>
</dbReference>
<evidence type="ECO:0000313" key="10">
    <source>
        <dbReference type="Proteomes" id="UP000253208"/>
    </source>
</evidence>
<evidence type="ECO:0000256" key="4">
    <source>
        <dbReference type="ARBA" id="ARBA00022692"/>
    </source>
</evidence>
<feature type="transmembrane region" description="Helical" evidence="7">
    <location>
        <begin position="116"/>
        <end position="141"/>
    </location>
</feature>
<keyword evidence="3" id="KW-1003">Cell membrane</keyword>
<keyword evidence="6 7" id="KW-0472">Membrane</keyword>
<dbReference type="InterPro" id="IPR018076">
    <property type="entry name" value="T2SS_GspF_dom"/>
</dbReference>
<dbReference type="InterPro" id="IPR003004">
    <property type="entry name" value="GspF/PilC"/>
</dbReference>
<evidence type="ECO:0000313" key="9">
    <source>
        <dbReference type="EMBL" id="RCH43982.1"/>
    </source>
</evidence>